<organism evidence="1 2">
    <name type="scientific">Mucilaginibacter terrae</name>
    <dbReference type="NCBI Taxonomy" id="1955052"/>
    <lineage>
        <taxon>Bacteria</taxon>
        <taxon>Pseudomonadati</taxon>
        <taxon>Bacteroidota</taxon>
        <taxon>Sphingobacteriia</taxon>
        <taxon>Sphingobacteriales</taxon>
        <taxon>Sphingobacteriaceae</taxon>
        <taxon>Mucilaginibacter</taxon>
    </lineage>
</organism>
<evidence type="ECO:0008006" key="3">
    <source>
        <dbReference type="Google" id="ProtNLM"/>
    </source>
</evidence>
<dbReference type="Proteomes" id="UP001258315">
    <property type="component" value="Unassembled WGS sequence"/>
</dbReference>
<dbReference type="InterPro" id="IPR036116">
    <property type="entry name" value="FN3_sf"/>
</dbReference>
<dbReference type="SUPFAM" id="SSF49265">
    <property type="entry name" value="Fibronectin type III"/>
    <property type="match status" value="1"/>
</dbReference>
<keyword evidence="2" id="KW-1185">Reference proteome</keyword>
<dbReference type="Gene3D" id="2.60.40.10">
    <property type="entry name" value="Immunoglobulins"/>
    <property type="match status" value="1"/>
</dbReference>
<evidence type="ECO:0000313" key="1">
    <source>
        <dbReference type="EMBL" id="MDT3401445.1"/>
    </source>
</evidence>
<evidence type="ECO:0000313" key="2">
    <source>
        <dbReference type="Proteomes" id="UP001258315"/>
    </source>
</evidence>
<comment type="caution">
    <text evidence="1">The sequence shown here is derived from an EMBL/GenBank/DDBJ whole genome shotgun (WGS) entry which is preliminary data.</text>
</comment>
<dbReference type="PROSITE" id="PS51257">
    <property type="entry name" value="PROKAR_LIPOPROTEIN"/>
    <property type="match status" value="1"/>
</dbReference>
<dbReference type="SUPFAM" id="SSF51126">
    <property type="entry name" value="Pectin lyase-like"/>
    <property type="match status" value="1"/>
</dbReference>
<accession>A0ABU3GNS9</accession>
<sequence length="557" mass="58234">MKFININKTWLPGLVLFASLFGACKKDNAVGSLQPSRAFIPTGLNTTTAGTTVKIDWKASLFSGGTGVNYTLEVSKNAAFTTIDYIKTTDAVTLTLTDDNIQVGQPYYARVKANSTATLPGSNGYVVTSSSFTMPGILQTVTSADLTSKTVTLRWLTTPDVTKITITPLAGGAAFDVALSPADVTATNKLVTGLTGDASYRADIYSGTRIKGFTTFKTPLFTKEITSADNLIDVINNASNGDIIGLADGTYDVKDITAAYANITIQQKNIGLQGKSGDASKVIINFKQIDIKGTGAGFSAKDITFDGTAGAAQYFLNLIGNASDAENATFTNINIDGCVVSNVVNAFLRGNRATNTNGFVIGNININNTLAFNINKSATAGFNTIELSKVQFAQLNITNSTFYEFGRNFIVATTVLNTGTPIPSITIDKCTFNSFGGGTNTFVFADANANAIKVAVTNSIIANSPRAATIISGLFRGTGVGSSFTFTNNNTFALLTQTTVGSPLPLSNSATTVTTAAITNTDLGWVQATTNFALPAGSALRTASTTGGAIGDPRWAK</sequence>
<dbReference type="RefSeq" id="WP_311947319.1">
    <property type="nucleotide sequence ID" value="NZ_JAVLVU010000001.1"/>
</dbReference>
<protein>
    <recommendedName>
        <fullName evidence="3">DUF4957 domain-containing protein</fullName>
    </recommendedName>
</protein>
<dbReference type="InterPro" id="IPR013783">
    <property type="entry name" value="Ig-like_fold"/>
</dbReference>
<name>A0ABU3GNS9_9SPHI</name>
<dbReference type="EMBL" id="JAVLVU010000001">
    <property type="protein sequence ID" value="MDT3401445.1"/>
    <property type="molecule type" value="Genomic_DNA"/>
</dbReference>
<gene>
    <name evidence="1" type="ORF">QE417_000517</name>
</gene>
<reference evidence="2" key="1">
    <citation type="submission" date="2023-07" db="EMBL/GenBank/DDBJ databases">
        <title>Functional and genomic diversity of the sorghum phyllosphere microbiome.</title>
        <authorList>
            <person name="Shade A."/>
        </authorList>
    </citation>
    <scope>NUCLEOTIDE SEQUENCE [LARGE SCALE GENOMIC DNA]</scope>
    <source>
        <strain evidence="2">SORGH_AS_0422</strain>
    </source>
</reference>
<dbReference type="InterPro" id="IPR011050">
    <property type="entry name" value="Pectin_lyase_fold/virulence"/>
</dbReference>
<proteinExistence type="predicted"/>